<sequence length="101" mass="11075">MDSFAAHIGKVLKTLSKHRKFSLHISRFRLKAVGISQNPSFVCNVAAIITGPKERQKNPSVGFSAWQFVLQLLSSTHTVTNNIWQEGRGVGWTASPSSLPA</sequence>
<name>A0A493TJD4_ANAPP</name>
<dbReference type="Proteomes" id="UP000016666">
    <property type="component" value="Chromosome 5"/>
</dbReference>
<keyword evidence="2" id="KW-1185">Reference proteome</keyword>
<dbReference type="Ensembl" id="ENSAPLT00000035432.1">
    <property type="protein sequence ID" value="ENSAPLP00000026001.1"/>
    <property type="gene ID" value="ENSAPLG00000023498.1"/>
</dbReference>
<evidence type="ECO:0000313" key="2">
    <source>
        <dbReference type="Proteomes" id="UP000016666"/>
    </source>
</evidence>
<reference evidence="1 2" key="1">
    <citation type="submission" date="2017-10" db="EMBL/GenBank/DDBJ databases">
        <title>A new Pekin duck reference genome.</title>
        <authorList>
            <person name="Hou Z.-C."/>
            <person name="Zhou Z.-K."/>
            <person name="Zhu F."/>
            <person name="Hou S.-S."/>
        </authorList>
    </citation>
    <scope>NUCLEOTIDE SEQUENCE [LARGE SCALE GENOMIC DNA]</scope>
</reference>
<organism evidence="1 2">
    <name type="scientific">Anas platyrhynchos platyrhynchos</name>
    <name type="common">Northern mallard</name>
    <dbReference type="NCBI Taxonomy" id="8840"/>
    <lineage>
        <taxon>Eukaryota</taxon>
        <taxon>Metazoa</taxon>
        <taxon>Chordata</taxon>
        <taxon>Craniata</taxon>
        <taxon>Vertebrata</taxon>
        <taxon>Euteleostomi</taxon>
        <taxon>Archelosauria</taxon>
        <taxon>Archosauria</taxon>
        <taxon>Dinosauria</taxon>
        <taxon>Saurischia</taxon>
        <taxon>Theropoda</taxon>
        <taxon>Coelurosauria</taxon>
        <taxon>Aves</taxon>
        <taxon>Neognathae</taxon>
        <taxon>Galloanserae</taxon>
        <taxon>Anseriformes</taxon>
        <taxon>Anatidae</taxon>
        <taxon>Anatinae</taxon>
        <taxon>Anas</taxon>
    </lineage>
</organism>
<dbReference type="AlphaFoldDB" id="A0A493TJD4"/>
<proteinExistence type="predicted"/>
<accession>A0A493TJD4</accession>
<evidence type="ECO:0000313" key="1">
    <source>
        <dbReference type="Ensembl" id="ENSAPLP00000026001.1"/>
    </source>
</evidence>
<reference evidence="1" key="2">
    <citation type="submission" date="2025-08" db="UniProtKB">
        <authorList>
            <consortium name="Ensembl"/>
        </authorList>
    </citation>
    <scope>IDENTIFICATION</scope>
</reference>
<protein>
    <submittedName>
        <fullName evidence="1">Uncharacterized protein</fullName>
    </submittedName>
</protein>
<reference evidence="1" key="3">
    <citation type="submission" date="2025-09" db="UniProtKB">
        <authorList>
            <consortium name="Ensembl"/>
        </authorList>
    </citation>
    <scope>IDENTIFICATION</scope>
</reference>